<reference evidence="1" key="1">
    <citation type="submission" date="2023-04" db="EMBL/GenBank/DDBJ databases">
        <title>Draft Genome sequencing of Naganishia species isolated from polar environments using Oxford Nanopore Technology.</title>
        <authorList>
            <person name="Leo P."/>
            <person name="Venkateswaran K."/>
        </authorList>
    </citation>
    <scope>NUCLEOTIDE SEQUENCE</scope>
    <source>
        <strain evidence="1">MNA-CCFEE 5425</strain>
    </source>
</reference>
<protein>
    <submittedName>
        <fullName evidence="1">Uncharacterized protein</fullName>
    </submittedName>
</protein>
<dbReference type="EMBL" id="JASBWU010000017">
    <property type="protein sequence ID" value="KAJ9115046.1"/>
    <property type="molecule type" value="Genomic_DNA"/>
</dbReference>
<gene>
    <name evidence="1" type="ORF">QFC22_005374</name>
</gene>
<proteinExistence type="predicted"/>
<sequence length="214" mass="24475">MLFAAIVAPMPFKMKKAFLHFLSENPIVAKIQYGLKITFIFVAILFVDALQRMLKVAQEGQTAKQEKGIQDIRVETNHSARKFYAQRNCKRTRYWLQLRERRSLFPSLLPSLVYLTGATLFLSLLLARVFYITLDLITIQDELNVLKGKTAKQSTVDKQGIDAQAELQRLQAQLEAKNRDFEQLKRQANQNISAFNESVDAQHKTTAVTAKKAE</sequence>
<keyword evidence="2" id="KW-1185">Reference proteome</keyword>
<dbReference type="Proteomes" id="UP001243375">
    <property type="component" value="Unassembled WGS sequence"/>
</dbReference>
<evidence type="ECO:0000313" key="1">
    <source>
        <dbReference type="EMBL" id="KAJ9115046.1"/>
    </source>
</evidence>
<evidence type="ECO:0000313" key="2">
    <source>
        <dbReference type="Proteomes" id="UP001243375"/>
    </source>
</evidence>
<name>A0ACC2WW40_9TREE</name>
<organism evidence="1 2">
    <name type="scientific">Naganishia vaughanmartiniae</name>
    <dbReference type="NCBI Taxonomy" id="1424756"/>
    <lineage>
        <taxon>Eukaryota</taxon>
        <taxon>Fungi</taxon>
        <taxon>Dikarya</taxon>
        <taxon>Basidiomycota</taxon>
        <taxon>Agaricomycotina</taxon>
        <taxon>Tremellomycetes</taxon>
        <taxon>Filobasidiales</taxon>
        <taxon>Filobasidiaceae</taxon>
        <taxon>Naganishia</taxon>
    </lineage>
</organism>
<accession>A0ACC2WW40</accession>
<comment type="caution">
    <text evidence="1">The sequence shown here is derived from an EMBL/GenBank/DDBJ whole genome shotgun (WGS) entry which is preliminary data.</text>
</comment>